<evidence type="ECO:0000313" key="2">
    <source>
        <dbReference type="EMBL" id="SQB64915.1"/>
    </source>
</evidence>
<accession>A0A2X2YWQ1</accession>
<reference evidence="2 3" key="1">
    <citation type="submission" date="2018-06" db="EMBL/GenBank/DDBJ databases">
        <authorList>
            <consortium name="Pathogen Informatics"/>
            <person name="Doyle S."/>
        </authorList>
    </citation>
    <scope>NUCLEOTIDE SEQUENCE [LARGE SCALE GENOMIC DNA]</scope>
    <source>
        <strain evidence="2 3">NCTC11820</strain>
    </source>
</reference>
<proteinExistence type="predicted"/>
<name>A0A2X2YWQ1_9ACTO</name>
<dbReference type="EMBL" id="UASJ01000001">
    <property type="protein sequence ID" value="SQB64915.1"/>
    <property type="molecule type" value="Genomic_DNA"/>
</dbReference>
<feature type="region of interest" description="Disordered" evidence="1">
    <location>
        <begin position="175"/>
        <end position="194"/>
    </location>
</feature>
<organism evidence="2 3">
    <name type="scientific">Mobiluncus curtisii</name>
    <dbReference type="NCBI Taxonomy" id="2051"/>
    <lineage>
        <taxon>Bacteria</taxon>
        <taxon>Bacillati</taxon>
        <taxon>Actinomycetota</taxon>
        <taxon>Actinomycetes</taxon>
        <taxon>Actinomycetales</taxon>
        <taxon>Actinomycetaceae</taxon>
        <taxon>Mobiluncus</taxon>
    </lineage>
</organism>
<feature type="compositionally biased region" description="Polar residues" evidence="1">
    <location>
        <begin position="256"/>
        <end position="273"/>
    </location>
</feature>
<feature type="compositionally biased region" description="Basic residues" evidence="1">
    <location>
        <begin position="175"/>
        <end position="186"/>
    </location>
</feature>
<evidence type="ECO:0000313" key="3">
    <source>
        <dbReference type="Proteomes" id="UP000250245"/>
    </source>
</evidence>
<dbReference type="Proteomes" id="UP000250245">
    <property type="component" value="Unassembled WGS sequence"/>
</dbReference>
<feature type="region of interest" description="Disordered" evidence="1">
    <location>
        <begin position="256"/>
        <end position="281"/>
    </location>
</feature>
<evidence type="ECO:0000256" key="1">
    <source>
        <dbReference type="SAM" id="MobiDB-lite"/>
    </source>
</evidence>
<feature type="compositionally biased region" description="Low complexity" evidence="1">
    <location>
        <begin position="128"/>
        <end position="138"/>
    </location>
</feature>
<sequence length="333" mass="37813">MPSLTGHRSGLTGRLPGHLFGLPWLSRLTRLVSLSRLLRLPCRQGRTGCRARCHSRNRRVNSLLSSQPRLRGNCLRRSRLLTRCGTQLTGAWHRRSRPCTRRRGWCCCWRWHPTRSCSPRTLRSRTTSRSPWLVRSGTGRSGRGRTGRAARNGRVRPCLEQLRRTCRVRCHCGNHTRGRRGHRSPRSRQLTNRGVRRTISHRNRRLFRHHWSRAMHEWALHSSDLWSRSTHCLGFTNDRNHAGQRTVLVNSTHSLGSVGDLQSRTGRTGTGQHLSRPRGTGSQAWKINRLHRHGARSWLALAHIPPLDKVITDSSGEAASLTATAVKAALGTA</sequence>
<dbReference type="AlphaFoldDB" id="A0A2X2YWQ1"/>
<gene>
    <name evidence="2" type="ORF">NCTC11820_01246</name>
</gene>
<feature type="compositionally biased region" description="Basic residues" evidence="1">
    <location>
        <begin position="142"/>
        <end position="151"/>
    </location>
</feature>
<feature type="region of interest" description="Disordered" evidence="1">
    <location>
        <begin position="128"/>
        <end position="151"/>
    </location>
</feature>
<protein>
    <submittedName>
        <fullName evidence="2">Uncharacterized protein</fullName>
    </submittedName>
</protein>